<sequence>ERLYILYYIPFSVSLFILFARKPRIEEGSGSKSGCDDESGGDGGGGGGDGDDCVRNGGAEAKDGASQQETDEHDDIVSPFTSLCLPPLHPNSSMDNHLPYSGASGLSLL</sequence>
<organism evidence="2 3">
    <name type="scientific">Wuchereria bancrofti</name>
    <dbReference type="NCBI Taxonomy" id="6293"/>
    <lineage>
        <taxon>Eukaryota</taxon>
        <taxon>Metazoa</taxon>
        <taxon>Ecdysozoa</taxon>
        <taxon>Nematoda</taxon>
        <taxon>Chromadorea</taxon>
        <taxon>Rhabditida</taxon>
        <taxon>Spirurina</taxon>
        <taxon>Spiruromorpha</taxon>
        <taxon>Filarioidea</taxon>
        <taxon>Onchocercidae</taxon>
        <taxon>Wuchereria</taxon>
    </lineage>
</organism>
<gene>
    <name evidence="2" type="ORF">WUBG_14728</name>
</gene>
<evidence type="ECO:0000313" key="3">
    <source>
        <dbReference type="Proteomes" id="UP000004810"/>
    </source>
</evidence>
<protein>
    <submittedName>
        <fullName evidence="2">Uncharacterized protein</fullName>
    </submittedName>
</protein>
<reference evidence="3" key="1">
    <citation type="submission" date="2012-08" db="EMBL/GenBank/DDBJ databases">
        <title>The Genome Sequence of Wuchereria bancrofti.</title>
        <authorList>
            <person name="Nutman T.B."/>
            <person name="Fink D.L."/>
            <person name="Russ C."/>
            <person name="Young S."/>
            <person name="Zeng Q."/>
            <person name="Koehrsen M."/>
            <person name="Alvarado L."/>
            <person name="Berlin A."/>
            <person name="Chapman S.B."/>
            <person name="Chen Z."/>
            <person name="Freedman E."/>
            <person name="Gellesch M."/>
            <person name="Goldberg J."/>
            <person name="Griggs A."/>
            <person name="Gujja S."/>
            <person name="Heilman E.R."/>
            <person name="Heiman D."/>
            <person name="Hepburn T."/>
            <person name="Howarth C."/>
            <person name="Jen D."/>
            <person name="Larson L."/>
            <person name="Lewis B."/>
            <person name="Mehta T."/>
            <person name="Park D."/>
            <person name="Pearson M."/>
            <person name="Roberts A."/>
            <person name="Saif S."/>
            <person name="Shea T."/>
            <person name="Shenoy N."/>
            <person name="Sisk P."/>
            <person name="Stolte C."/>
            <person name="Sykes S."/>
            <person name="Walk T."/>
            <person name="White J."/>
            <person name="Yandava C."/>
            <person name="Haas B."/>
            <person name="Henn M.R."/>
            <person name="Nusbaum C."/>
            <person name="Birren B."/>
        </authorList>
    </citation>
    <scope>NUCLEOTIDE SEQUENCE [LARGE SCALE GENOMIC DNA]</scope>
    <source>
        <strain evidence="3">NA</strain>
    </source>
</reference>
<evidence type="ECO:0000256" key="1">
    <source>
        <dbReference type="SAM" id="MobiDB-lite"/>
    </source>
</evidence>
<dbReference type="Proteomes" id="UP000004810">
    <property type="component" value="Unassembled WGS sequence"/>
</dbReference>
<feature type="non-terminal residue" evidence="2">
    <location>
        <position position="1"/>
    </location>
</feature>
<proteinExistence type="predicted"/>
<dbReference type="AlphaFoldDB" id="J9EG21"/>
<evidence type="ECO:0000313" key="2">
    <source>
        <dbReference type="EMBL" id="EJW74364.1"/>
    </source>
</evidence>
<dbReference type="EMBL" id="ADBV01012372">
    <property type="protein sequence ID" value="EJW74364.1"/>
    <property type="molecule type" value="Genomic_DNA"/>
</dbReference>
<comment type="caution">
    <text evidence="2">The sequence shown here is derived from an EMBL/GenBank/DDBJ whole genome shotgun (WGS) entry which is preliminary data.</text>
</comment>
<name>J9EG21_WUCBA</name>
<feature type="non-terminal residue" evidence="2">
    <location>
        <position position="109"/>
    </location>
</feature>
<feature type="region of interest" description="Disordered" evidence="1">
    <location>
        <begin position="26"/>
        <end position="81"/>
    </location>
</feature>
<accession>J9EG21</accession>